<proteinExistence type="predicted"/>
<accession>A0A7S3CQV1</accession>
<evidence type="ECO:0000313" key="2">
    <source>
        <dbReference type="EMBL" id="CAE0234775.1"/>
    </source>
</evidence>
<dbReference type="Gene3D" id="3.10.200.10">
    <property type="entry name" value="Alpha carbonic anhydrase"/>
    <property type="match status" value="1"/>
</dbReference>
<dbReference type="AlphaFoldDB" id="A0A7S3CQV1"/>
<dbReference type="EMBL" id="HBIA01013013">
    <property type="protein sequence ID" value="CAE0234775.1"/>
    <property type="molecule type" value="Transcribed_RNA"/>
</dbReference>
<gene>
    <name evidence="2" type="ORF">SRAS04492_LOCUS6581</name>
</gene>
<dbReference type="InterPro" id="IPR036398">
    <property type="entry name" value="CA_dom_sf"/>
</dbReference>
<feature type="domain" description="Alpha-carbonic anhydrase" evidence="1">
    <location>
        <begin position="1"/>
        <end position="122"/>
    </location>
</feature>
<sequence>MIFSVNDFTAKLTFAERKIIDNFFESLDLSNQDDPVVSLVAFGDLMSMIDTNNRYVYKGSVTTPPCDRFVYWNLMSTIYPISQKHLDLYKAQITRGENGNLPSYGNWRVTNPIDQHNVMRVADQKFGNDMMESNAANYQININIYNQQRSSSSCY</sequence>
<dbReference type="PROSITE" id="PS51144">
    <property type="entry name" value="ALPHA_CA_2"/>
    <property type="match status" value="1"/>
</dbReference>
<dbReference type="SUPFAM" id="SSF51069">
    <property type="entry name" value="Carbonic anhydrase"/>
    <property type="match status" value="1"/>
</dbReference>
<organism evidence="2">
    <name type="scientific">Strombidium rassoulzadegani</name>
    <dbReference type="NCBI Taxonomy" id="1082188"/>
    <lineage>
        <taxon>Eukaryota</taxon>
        <taxon>Sar</taxon>
        <taxon>Alveolata</taxon>
        <taxon>Ciliophora</taxon>
        <taxon>Intramacronucleata</taxon>
        <taxon>Spirotrichea</taxon>
        <taxon>Oligotrichia</taxon>
        <taxon>Strombidiidae</taxon>
        <taxon>Strombidium</taxon>
    </lineage>
</organism>
<dbReference type="Pfam" id="PF00194">
    <property type="entry name" value="Carb_anhydrase"/>
    <property type="match status" value="1"/>
</dbReference>
<protein>
    <recommendedName>
        <fullName evidence="1">Alpha-carbonic anhydrase domain-containing protein</fullName>
    </recommendedName>
</protein>
<reference evidence="2" key="1">
    <citation type="submission" date="2021-01" db="EMBL/GenBank/DDBJ databases">
        <authorList>
            <person name="Corre E."/>
            <person name="Pelletier E."/>
            <person name="Niang G."/>
            <person name="Scheremetjew M."/>
            <person name="Finn R."/>
            <person name="Kale V."/>
            <person name="Holt S."/>
            <person name="Cochrane G."/>
            <person name="Meng A."/>
            <person name="Brown T."/>
            <person name="Cohen L."/>
        </authorList>
    </citation>
    <scope>NUCLEOTIDE SEQUENCE</scope>
    <source>
        <strain evidence="2">Ras09</strain>
    </source>
</reference>
<name>A0A7S3CQV1_9SPIT</name>
<evidence type="ECO:0000259" key="1">
    <source>
        <dbReference type="PROSITE" id="PS51144"/>
    </source>
</evidence>
<dbReference type="InterPro" id="IPR001148">
    <property type="entry name" value="CA_dom"/>
</dbReference>